<reference evidence="1" key="1">
    <citation type="journal article" date="2014" name="Int. J. Syst. Evol. Microbiol.">
        <title>Complete genome sequence of Corynebacterium casei LMG S-19264T (=DSM 44701T), isolated from a smear-ripened cheese.</title>
        <authorList>
            <consortium name="US DOE Joint Genome Institute (JGI-PGF)"/>
            <person name="Walter F."/>
            <person name="Albersmeier A."/>
            <person name="Kalinowski J."/>
            <person name="Ruckert C."/>
        </authorList>
    </citation>
    <scope>NUCLEOTIDE SEQUENCE</scope>
    <source>
        <strain evidence="1">KCTC 12710</strain>
    </source>
</reference>
<gene>
    <name evidence="1" type="ORF">GCM10007028_32170</name>
</gene>
<evidence type="ECO:0000313" key="2">
    <source>
        <dbReference type="Proteomes" id="UP000636004"/>
    </source>
</evidence>
<sequence>MAIIKVSNMESLESAITNNDFLQRFSKTNAYATLQKKIGNLSVFRPESDILFCFSKDNNDSLQFSIITRLHKGLFKTDSLTDYKEETLSYNDKTIIKSTINNTSFYSAHIDSTFFASSSKSIVEGIFTPTEKYITLDKIFNTTSNDKTFSIGISENSTFLKSMFIEDSLSINSFTQSIVADVELNQDGIYFNGITIAEDSTKSLINIFKNTIPQENQTYRIAPANCDGFMSFTFDNYKTFGTNLAKFNNQDSIANNAALFNDIIEVGVIYQGKKRAIILNTLDVIATHDALLNEQTQTDTYRGISLFNFSQPALFAKTFKPLISHSNAKLYCIIDNFFIFAEDLEILQNIIASFQNKTTLADKAYFKSSSDKLSDASSLLQIINASSLKSIIDKNLEENKSYSLKRYDATGIQFIYDNNFAHVNGIITKSKSKTRANSVSEELNIKLSADVLNTPQFVINHITNEKEIVVQDVKNNLYLISNKGKILWKKQLQGPVLGKIEQIDIYKNGRLQLAFATPNRVYVLARNGKEVKPFSLKFKHEITQPLAVFDYDKRKNYRLLVTQGKNVLMYTVKGKIVRGFKFNSANSTILTQPKHFRIGTKDYITIKTANKIYILDRLGKTRIKPKSSHNYSSQPLYLYNNTFTTTTDSGDLISIDTRGNVSQKRLNLSKNHFLETTSKTLITQSENKLSIKNRTTELDFGDYSNPKIFYINDKIYVSTTDIQSHKVYLFDSQSKLLPNFPVYGNSSIELDNIDKDKNLEFITIGDANSIILYQMN</sequence>
<accession>A0A918RA63</accession>
<dbReference type="EMBL" id="BMWZ01000009">
    <property type="protein sequence ID" value="GGZ91396.1"/>
    <property type="molecule type" value="Genomic_DNA"/>
</dbReference>
<dbReference type="Proteomes" id="UP000636004">
    <property type="component" value="Unassembled WGS sequence"/>
</dbReference>
<dbReference type="InterPro" id="IPR011047">
    <property type="entry name" value="Quinoprotein_ADH-like_sf"/>
</dbReference>
<dbReference type="AlphaFoldDB" id="A0A918RA63"/>
<keyword evidence="2" id="KW-1185">Reference proteome</keyword>
<evidence type="ECO:0000313" key="1">
    <source>
        <dbReference type="EMBL" id="GGZ91396.1"/>
    </source>
</evidence>
<reference evidence="1" key="2">
    <citation type="submission" date="2020-09" db="EMBL/GenBank/DDBJ databases">
        <authorList>
            <person name="Sun Q."/>
            <person name="Kim S."/>
        </authorList>
    </citation>
    <scope>NUCLEOTIDE SEQUENCE</scope>
    <source>
        <strain evidence="1">KCTC 12710</strain>
    </source>
</reference>
<comment type="caution">
    <text evidence="1">The sequence shown here is derived from an EMBL/GenBank/DDBJ whole genome shotgun (WGS) entry which is preliminary data.</text>
</comment>
<name>A0A918RA63_9FLAO</name>
<protein>
    <submittedName>
        <fullName evidence="1">Uncharacterized protein</fullName>
    </submittedName>
</protein>
<dbReference type="SUPFAM" id="SSF50998">
    <property type="entry name" value="Quinoprotein alcohol dehydrogenase-like"/>
    <property type="match status" value="1"/>
</dbReference>
<proteinExistence type="predicted"/>
<organism evidence="1 2">
    <name type="scientific">Algibacter mikhailovii</name>
    <dbReference type="NCBI Taxonomy" id="425498"/>
    <lineage>
        <taxon>Bacteria</taxon>
        <taxon>Pseudomonadati</taxon>
        <taxon>Bacteroidota</taxon>
        <taxon>Flavobacteriia</taxon>
        <taxon>Flavobacteriales</taxon>
        <taxon>Flavobacteriaceae</taxon>
        <taxon>Algibacter</taxon>
    </lineage>
</organism>